<dbReference type="PROSITE" id="PS00141">
    <property type="entry name" value="ASP_PROTEASE"/>
    <property type="match status" value="1"/>
</dbReference>
<dbReference type="Proteomes" id="UP000606786">
    <property type="component" value="Unassembled WGS sequence"/>
</dbReference>
<dbReference type="InterPro" id="IPR001969">
    <property type="entry name" value="Aspartic_peptidase_AS"/>
</dbReference>
<reference evidence="3" key="1">
    <citation type="submission" date="2020-11" db="EMBL/GenBank/DDBJ databases">
        <authorList>
            <person name="Whitehead M."/>
        </authorList>
    </citation>
    <scope>NUCLEOTIDE SEQUENCE</scope>
    <source>
        <strain evidence="3">EGII</strain>
    </source>
</reference>
<dbReference type="InterPro" id="IPR018061">
    <property type="entry name" value="Retropepsins"/>
</dbReference>
<dbReference type="SUPFAM" id="SSF50630">
    <property type="entry name" value="Acid proteases"/>
    <property type="match status" value="1"/>
</dbReference>
<name>A0A811UVE0_CERCA</name>
<keyword evidence="1" id="KW-0378">Hydrolase</keyword>
<dbReference type="GO" id="GO:0004190">
    <property type="term" value="F:aspartic-type endopeptidase activity"/>
    <property type="evidence" value="ECO:0007669"/>
    <property type="project" value="InterPro"/>
</dbReference>
<feature type="non-terminal residue" evidence="3">
    <location>
        <position position="1"/>
    </location>
</feature>
<comment type="caution">
    <text evidence="3">The sequence shown here is derived from an EMBL/GenBank/DDBJ whole genome shotgun (WGS) entry which is preliminary data.</text>
</comment>
<proteinExistence type="predicted"/>
<dbReference type="Pfam" id="PF00077">
    <property type="entry name" value="RVP"/>
    <property type="match status" value="1"/>
</dbReference>
<evidence type="ECO:0000256" key="1">
    <source>
        <dbReference type="ARBA" id="ARBA00022801"/>
    </source>
</evidence>
<protein>
    <submittedName>
        <fullName evidence="3">(Mediterranean fruit fly) hypothetical protein</fullName>
    </submittedName>
</protein>
<dbReference type="PROSITE" id="PS50175">
    <property type="entry name" value="ASP_PROT_RETROV"/>
    <property type="match status" value="1"/>
</dbReference>
<keyword evidence="4" id="KW-1185">Reference proteome</keyword>
<evidence type="ECO:0000259" key="2">
    <source>
        <dbReference type="PROSITE" id="PS50175"/>
    </source>
</evidence>
<evidence type="ECO:0000313" key="4">
    <source>
        <dbReference type="Proteomes" id="UP000606786"/>
    </source>
</evidence>
<feature type="domain" description="Peptidase A2" evidence="2">
    <location>
        <begin position="13"/>
        <end position="51"/>
    </location>
</feature>
<dbReference type="Gene3D" id="2.40.70.10">
    <property type="entry name" value="Acid Proteases"/>
    <property type="match status" value="1"/>
</dbReference>
<evidence type="ECO:0000313" key="3">
    <source>
        <dbReference type="EMBL" id="CAD7001666.1"/>
    </source>
</evidence>
<gene>
    <name evidence="3" type="ORF">CCAP1982_LOCUS10157</name>
</gene>
<dbReference type="EMBL" id="CAJHJT010000023">
    <property type="protein sequence ID" value="CAD7001666.1"/>
    <property type="molecule type" value="Genomic_DNA"/>
</dbReference>
<accession>A0A811UVE0</accession>
<dbReference type="GO" id="GO:0006508">
    <property type="term" value="P:proteolysis"/>
    <property type="evidence" value="ECO:0007669"/>
    <property type="project" value="InterPro"/>
</dbReference>
<dbReference type="AlphaFoldDB" id="A0A811UVE0"/>
<sequence>KRFKTIKLYKVELNCLVDTGADVSIMKSDIFYNTFPNHKLHENKVMLSGLGVKLTQLIGYIHRSVRANAMKADTITYLIL</sequence>
<organism evidence="3 4">
    <name type="scientific">Ceratitis capitata</name>
    <name type="common">Mediterranean fruit fly</name>
    <name type="synonym">Tephritis capitata</name>
    <dbReference type="NCBI Taxonomy" id="7213"/>
    <lineage>
        <taxon>Eukaryota</taxon>
        <taxon>Metazoa</taxon>
        <taxon>Ecdysozoa</taxon>
        <taxon>Arthropoda</taxon>
        <taxon>Hexapoda</taxon>
        <taxon>Insecta</taxon>
        <taxon>Pterygota</taxon>
        <taxon>Neoptera</taxon>
        <taxon>Endopterygota</taxon>
        <taxon>Diptera</taxon>
        <taxon>Brachycera</taxon>
        <taxon>Muscomorpha</taxon>
        <taxon>Tephritoidea</taxon>
        <taxon>Tephritidae</taxon>
        <taxon>Ceratitis</taxon>
        <taxon>Ceratitis</taxon>
    </lineage>
</organism>
<dbReference type="InterPro" id="IPR001995">
    <property type="entry name" value="Peptidase_A2_cat"/>
</dbReference>
<dbReference type="InterPro" id="IPR021109">
    <property type="entry name" value="Peptidase_aspartic_dom_sf"/>
</dbReference>